<keyword evidence="1" id="KW-1133">Transmembrane helix</keyword>
<feature type="transmembrane region" description="Helical" evidence="1">
    <location>
        <begin position="264"/>
        <end position="283"/>
    </location>
</feature>
<feature type="transmembrane region" description="Helical" evidence="1">
    <location>
        <begin position="102"/>
        <end position="121"/>
    </location>
</feature>
<feature type="transmembrane region" description="Helical" evidence="1">
    <location>
        <begin position="133"/>
        <end position="155"/>
    </location>
</feature>
<evidence type="ECO:0000313" key="3">
    <source>
        <dbReference type="Proteomes" id="UP000008332"/>
    </source>
</evidence>
<dbReference type="Proteomes" id="UP000008332">
    <property type="component" value="Chromosome"/>
</dbReference>
<proteinExistence type="predicted"/>
<evidence type="ECO:0000256" key="1">
    <source>
        <dbReference type="SAM" id="Phobius"/>
    </source>
</evidence>
<name>Q21XF1_ALBFT</name>
<feature type="transmembrane region" description="Helical" evidence="1">
    <location>
        <begin position="175"/>
        <end position="193"/>
    </location>
</feature>
<keyword evidence="1" id="KW-0812">Transmembrane</keyword>
<feature type="transmembrane region" description="Helical" evidence="1">
    <location>
        <begin position="315"/>
        <end position="333"/>
    </location>
</feature>
<protein>
    <recommendedName>
        <fullName evidence="4">DUF2157 domain-containing protein</fullName>
    </recommendedName>
</protein>
<dbReference type="RefSeq" id="WP_011464120.1">
    <property type="nucleotide sequence ID" value="NC_007908.1"/>
</dbReference>
<sequence length="378" mass="42089">MNTNDFPDTSPDTVFDTVQLRRGDLQAAVQDGIISITQAQHLWSRWSPGAAVNARAPAQGWRVGRAAPGPGLSFTNTLYYFGGMVAIGAMTLFMTLGWQSFGAWGLLAISLGYLAACLKVADHLKTRQLPIPAGILATLAVCLVPLIVWCVQQGLGLWPPGGPERYSAYHTHINWRWLTLEFATLIAGVVMLWRYRLPFMVMPVAVTIWYMSMDVANALMQNQGFNWQFTRDVSLVFGLATCAVAVWVDVRCRQAQEPAWRQDYAFWLYLFGAIMFWCGLSLRDSSSELGKFIYALLNVFLVFVGAAIGRRVFTVLGAFGVAGYLGYLSHRVFQDSLMFPFALTLLGLGLVALGIWWQRHEDRIYARLSAWVPAGLRA</sequence>
<feature type="transmembrane region" description="Helical" evidence="1">
    <location>
        <begin position="78"/>
        <end position="96"/>
    </location>
</feature>
<dbReference type="AlphaFoldDB" id="Q21XF1"/>
<gene>
    <name evidence="2" type="ordered locus">Rfer_1824</name>
</gene>
<feature type="transmembrane region" description="Helical" evidence="1">
    <location>
        <begin position="339"/>
        <end position="357"/>
    </location>
</feature>
<evidence type="ECO:0008006" key="4">
    <source>
        <dbReference type="Google" id="ProtNLM"/>
    </source>
</evidence>
<reference evidence="3" key="1">
    <citation type="submission" date="2006-02" db="EMBL/GenBank/DDBJ databases">
        <title>Complete sequence of chromosome of Rhodoferax ferrireducens DSM 15236.</title>
        <authorList>
            <person name="Copeland A."/>
            <person name="Lucas S."/>
            <person name="Lapidus A."/>
            <person name="Barry K."/>
            <person name="Detter J.C."/>
            <person name="Glavina del Rio T."/>
            <person name="Hammon N."/>
            <person name="Israni S."/>
            <person name="Pitluck S."/>
            <person name="Brettin T."/>
            <person name="Bruce D."/>
            <person name="Han C."/>
            <person name="Tapia R."/>
            <person name="Gilna P."/>
            <person name="Kiss H."/>
            <person name="Schmutz J."/>
            <person name="Larimer F."/>
            <person name="Land M."/>
            <person name="Kyrpides N."/>
            <person name="Ivanova N."/>
            <person name="Richardson P."/>
        </authorList>
    </citation>
    <scope>NUCLEOTIDE SEQUENCE [LARGE SCALE GENOMIC DNA]</scope>
    <source>
        <strain evidence="3">ATCC BAA-621 / DSM 15236 / T118</strain>
    </source>
</reference>
<dbReference type="KEGG" id="rfr:Rfer_1824"/>
<feature type="transmembrane region" description="Helical" evidence="1">
    <location>
        <begin position="233"/>
        <end position="252"/>
    </location>
</feature>
<organism evidence="2 3">
    <name type="scientific">Albidiferax ferrireducens (strain ATCC BAA-621 / DSM 15236 / T118)</name>
    <name type="common">Rhodoferax ferrireducens</name>
    <dbReference type="NCBI Taxonomy" id="338969"/>
    <lineage>
        <taxon>Bacteria</taxon>
        <taxon>Pseudomonadati</taxon>
        <taxon>Pseudomonadota</taxon>
        <taxon>Betaproteobacteria</taxon>
        <taxon>Burkholderiales</taxon>
        <taxon>Comamonadaceae</taxon>
        <taxon>Rhodoferax</taxon>
    </lineage>
</organism>
<dbReference type="STRING" id="338969.Rfer_1824"/>
<keyword evidence="1" id="KW-0472">Membrane</keyword>
<keyword evidence="3" id="KW-1185">Reference proteome</keyword>
<dbReference type="eggNOG" id="ENOG502Z7N0">
    <property type="taxonomic scope" value="Bacteria"/>
</dbReference>
<dbReference type="HOGENOM" id="CLU_058682_0_0_4"/>
<accession>Q21XF1</accession>
<dbReference type="EMBL" id="CP000267">
    <property type="protein sequence ID" value="ABD69552.1"/>
    <property type="molecule type" value="Genomic_DNA"/>
</dbReference>
<dbReference type="OrthoDB" id="1675191at2"/>
<evidence type="ECO:0000313" key="2">
    <source>
        <dbReference type="EMBL" id="ABD69552.1"/>
    </source>
</evidence>
<feature type="transmembrane region" description="Helical" evidence="1">
    <location>
        <begin position="289"/>
        <end position="308"/>
    </location>
</feature>